<dbReference type="PROSITE" id="PS50929">
    <property type="entry name" value="ABC_TM1F"/>
    <property type="match status" value="1"/>
</dbReference>
<evidence type="ECO:0000313" key="13">
    <source>
        <dbReference type="EMBL" id="ABE04462.1"/>
    </source>
</evidence>
<comment type="similarity">
    <text evidence="2">Belongs to the ABC transporter superfamily.</text>
</comment>
<dbReference type="GO" id="GO:0005524">
    <property type="term" value="F:ATP binding"/>
    <property type="evidence" value="ECO:0007669"/>
    <property type="project" value="UniProtKB-KW"/>
</dbReference>
<comment type="function">
    <text evidence="9">Part of an ABC transporter complex. Transmembrane domains (TMD) form a pore in the inner membrane and the ATP-binding domain (NBD) is responsible for energy generation.</text>
</comment>
<feature type="transmembrane region" description="Helical" evidence="10">
    <location>
        <begin position="223"/>
        <end position="243"/>
    </location>
</feature>
<dbReference type="SUPFAM" id="SSF90123">
    <property type="entry name" value="ABC transporter transmembrane region"/>
    <property type="match status" value="1"/>
</dbReference>
<dbReference type="RefSeq" id="WP_011477071.1">
    <property type="nucleotide sequence ID" value="NC_007940.1"/>
</dbReference>
<evidence type="ECO:0000259" key="11">
    <source>
        <dbReference type="PROSITE" id="PS50893"/>
    </source>
</evidence>
<dbReference type="eggNOG" id="COG1132">
    <property type="taxonomic scope" value="Bacteria"/>
</dbReference>
<dbReference type="OrthoDB" id="5288404at2"/>
<dbReference type="PROSITE" id="PS50893">
    <property type="entry name" value="ABC_TRANSPORTER_2"/>
    <property type="match status" value="1"/>
</dbReference>
<dbReference type="InterPro" id="IPR011527">
    <property type="entry name" value="ABC1_TM_dom"/>
</dbReference>
<evidence type="ECO:0000256" key="3">
    <source>
        <dbReference type="ARBA" id="ARBA00022448"/>
    </source>
</evidence>
<dbReference type="SMART" id="SM00382">
    <property type="entry name" value="AAA"/>
    <property type="match status" value="1"/>
</dbReference>
<feature type="transmembrane region" description="Helical" evidence="10">
    <location>
        <begin position="142"/>
        <end position="160"/>
    </location>
</feature>
<proteinExistence type="inferred from homology"/>
<dbReference type="Gene3D" id="1.20.1560.10">
    <property type="entry name" value="ABC transporter type 1, transmembrane domain"/>
    <property type="match status" value="1"/>
</dbReference>
<dbReference type="AlphaFoldDB" id="Q1RJK2"/>
<keyword evidence="3" id="KW-0813">Transport</keyword>
<dbReference type="SUPFAM" id="SSF52540">
    <property type="entry name" value="P-loop containing nucleoside triphosphate hydrolases"/>
    <property type="match status" value="1"/>
</dbReference>
<dbReference type="Pfam" id="PF00664">
    <property type="entry name" value="ABC_membrane"/>
    <property type="match status" value="1"/>
</dbReference>
<dbReference type="Pfam" id="PF00005">
    <property type="entry name" value="ABC_tran"/>
    <property type="match status" value="1"/>
</dbReference>
<gene>
    <name evidence="13" type="primary">mdlB</name>
    <name evidence="13" type="ordered locus">RBE_0381</name>
</gene>
<keyword evidence="7 10" id="KW-1133">Transmembrane helix</keyword>
<evidence type="ECO:0000256" key="9">
    <source>
        <dbReference type="ARBA" id="ARBA00024725"/>
    </source>
</evidence>
<evidence type="ECO:0000256" key="5">
    <source>
        <dbReference type="ARBA" id="ARBA00022741"/>
    </source>
</evidence>
<keyword evidence="5" id="KW-0547">Nucleotide-binding</keyword>
<dbReference type="Gene3D" id="3.40.50.300">
    <property type="entry name" value="P-loop containing nucleotide triphosphate hydrolases"/>
    <property type="match status" value="1"/>
</dbReference>
<feature type="transmembrane region" description="Helical" evidence="10">
    <location>
        <begin position="172"/>
        <end position="194"/>
    </location>
</feature>
<evidence type="ECO:0000256" key="4">
    <source>
        <dbReference type="ARBA" id="ARBA00022692"/>
    </source>
</evidence>
<keyword evidence="6" id="KW-0067">ATP-binding</keyword>
<comment type="subcellular location">
    <subcellularLocation>
        <location evidence="1">Cell membrane</location>
        <topology evidence="1">Multi-pass membrane protein</topology>
    </subcellularLocation>
</comment>
<dbReference type="InterPro" id="IPR036640">
    <property type="entry name" value="ABC1_TM_sf"/>
</dbReference>
<feature type="domain" description="ABC transmembrane type-1" evidence="12">
    <location>
        <begin position="1"/>
        <end position="284"/>
    </location>
</feature>
<dbReference type="InterPro" id="IPR003439">
    <property type="entry name" value="ABC_transporter-like_ATP-bd"/>
</dbReference>
<name>Q1RJK2_RICBR</name>
<dbReference type="GO" id="GO:0034040">
    <property type="term" value="F:ATPase-coupled lipid transmembrane transporter activity"/>
    <property type="evidence" value="ECO:0007669"/>
    <property type="project" value="TreeGrafter"/>
</dbReference>
<dbReference type="EMBL" id="CP000087">
    <property type="protein sequence ID" value="ABE04462.1"/>
    <property type="molecule type" value="Genomic_DNA"/>
</dbReference>
<dbReference type="FunFam" id="3.40.50.300:FF:000287">
    <property type="entry name" value="Multidrug ABC transporter ATP-binding protein"/>
    <property type="match status" value="1"/>
</dbReference>
<evidence type="ECO:0000256" key="2">
    <source>
        <dbReference type="ARBA" id="ARBA00005417"/>
    </source>
</evidence>
<dbReference type="InterPro" id="IPR003593">
    <property type="entry name" value="AAA+_ATPase"/>
</dbReference>
<evidence type="ECO:0000313" key="14">
    <source>
        <dbReference type="Proteomes" id="UP000001951"/>
    </source>
</evidence>
<dbReference type="PROSITE" id="PS00211">
    <property type="entry name" value="ABC_TRANSPORTER_1"/>
    <property type="match status" value="1"/>
</dbReference>
<sequence>MMIAPIASGVYPIIYNYAVKLVLDLFTQNEKITFAQSYKPIMVFIAAQAILDGAWRAHNFAQLKTLPYVFQNIMNKICNHCFNLPYSYFQDNLSGSIAGKIRGIGDNYYRLHQPIEGKLSISLSSTLFSGITLAYINIKIFVFIVLFIAVYLPLALHFFTKIAKMEQARQNAWYDLFGIVSDCISNIFTIFSFATTQRELNKIDDRYNNVHNPLAIKYYKYDLIISIILSLVYWVYLIGIFIYVIHLRNLGEISIGDIAFIMSLTFLFAESSWQATMAVKDFLEVIASFRSAFTIMQIPQNMIDKENAAELKISKGEIIFKDVSFSYKDNSNVFKNLNLHIKAGEKVGIVGHSGGGKSTLIALLLKNFKVSSGDIIIDNQSIYNTSSDSLRSQISLIPQDIMLFHRSIGENIGYAKENALPHEIENAAKAANIHEFIENLPEKYNTIVGERGVKLSGGQRQRIAIARAILKNAPILILDEATSSLDSHTEQEIQKSINAMLDIENVTILAIAHRLSTIKHMDRIIVMDKGNIIESGTFTELLSKEKGKFKELWEHQINGFV</sequence>
<evidence type="ECO:0000256" key="7">
    <source>
        <dbReference type="ARBA" id="ARBA00022989"/>
    </source>
</evidence>
<dbReference type="InterPro" id="IPR017871">
    <property type="entry name" value="ABC_transporter-like_CS"/>
</dbReference>
<feature type="transmembrane region" description="Helical" evidence="10">
    <location>
        <begin position="250"/>
        <end position="269"/>
    </location>
</feature>
<dbReference type="Proteomes" id="UP000001951">
    <property type="component" value="Chromosome"/>
</dbReference>
<evidence type="ECO:0000256" key="8">
    <source>
        <dbReference type="ARBA" id="ARBA00023136"/>
    </source>
</evidence>
<dbReference type="InterPro" id="IPR039421">
    <property type="entry name" value="Type_1_exporter"/>
</dbReference>
<keyword evidence="4 10" id="KW-0812">Transmembrane</keyword>
<dbReference type="PANTHER" id="PTHR24221:SF654">
    <property type="entry name" value="ATP-BINDING CASSETTE SUB-FAMILY B MEMBER 6"/>
    <property type="match status" value="1"/>
</dbReference>
<dbReference type="PANTHER" id="PTHR24221">
    <property type="entry name" value="ATP-BINDING CASSETTE SUB-FAMILY B"/>
    <property type="match status" value="1"/>
</dbReference>
<accession>Q1RJK2</accession>
<dbReference type="InterPro" id="IPR027417">
    <property type="entry name" value="P-loop_NTPase"/>
</dbReference>
<evidence type="ECO:0000256" key="6">
    <source>
        <dbReference type="ARBA" id="ARBA00022840"/>
    </source>
</evidence>
<protein>
    <submittedName>
        <fullName evidence="13">ABC-type multidrug transport system, ATPase and permease components</fullName>
    </submittedName>
</protein>
<dbReference type="HOGENOM" id="CLU_000604_84_3_5"/>
<feature type="domain" description="ABC transporter" evidence="11">
    <location>
        <begin position="318"/>
        <end position="554"/>
    </location>
</feature>
<evidence type="ECO:0000256" key="10">
    <source>
        <dbReference type="SAM" id="Phobius"/>
    </source>
</evidence>
<dbReference type="GO" id="GO:0005886">
    <property type="term" value="C:plasma membrane"/>
    <property type="evidence" value="ECO:0007669"/>
    <property type="project" value="UniProtKB-SubCell"/>
</dbReference>
<dbReference type="KEGG" id="rbe:RBE_0381"/>
<dbReference type="GO" id="GO:0016887">
    <property type="term" value="F:ATP hydrolysis activity"/>
    <property type="evidence" value="ECO:0007669"/>
    <property type="project" value="InterPro"/>
</dbReference>
<evidence type="ECO:0000256" key="1">
    <source>
        <dbReference type="ARBA" id="ARBA00004651"/>
    </source>
</evidence>
<dbReference type="GO" id="GO:0140359">
    <property type="term" value="F:ABC-type transporter activity"/>
    <property type="evidence" value="ECO:0007669"/>
    <property type="project" value="InterPro"/>
</dbReference>
<keyword evidence="8 10" id="KW-0472">Membrane</keyword>
<evidence type="ECO:0000259" key="12">
    <source>
        <dbReference type="PROSITE" id="PS50929"/>
    </source>
</evidence>
<reference evidence="13 14" key="1">
    <citation type="journal article" date="2006" name="PLoS Genet.">
        <title>Genome sequence of Rickettsia bellii illuminates the role of amoebae in gene exchanges between intracellular pathogens.</title>
        <authorList>
            <person name="Ogata H."/>
            <person name="La Scola B."/>
            <person name="Audic S."/>
            <person name="Renesto P."/>
            <person name="Blanc G."/>
            <person name="Robert C."/>
            <person name="Fournier P.-E."/>
            <person name="Claverie J.-M."/>
            <person name="Raoult D."/>
        </authorList>
    </citation>
    <scope>NUCLEOTIDE SEQUENCE [LARGE SCALE GENOMIC DNA]</scope>
    <source>
        <strain evidence="13 14">RML369-C</strain>
    </source>
</reference>
<organism evidence="13 14">
    <name type="scientific">Rickettsia bellii (strain RML369-C)</name>
    <dbReference type="NCBI Taxonomy" id="336407"/>
    <lineage>
        <taxon>Bacteria</taxon>
        <taxon>Pseudomonadati</taxon>
        <taxon>Pseudomonadota</taxon>
        <taxon>Alphaproteobacteria</taxon>
        <taxon>Rickettsiales</taxon>
        <taxon>Rickettsiaceae</taxon>
        <taxon>Rickettsieae</taxon>
        <taxon>Rickettsia</taxon>
        <taxon>belli group</taxon>
    </lineage>
</organism>